<sequence length="82" mass="9380">MRSQLRPRNLISVGSAHVTHVLVTTCSSLHGCTIDSSTRKCVRLRRHHVVRKSMRLAPHGFSARSNVWERASWYSILKTAQR</sequence>
<accession>A0A224YAQ6</accession>
<evidence type="ECO:0000313" key="1">
    <source>
        <dbReference type="EMBL" id="MAA12709.1"/>
    </source>
</evidence>
<name>A0A224YAQ6_9ACAR</name>
<dbReference type="EMBL" id="GFPF01001563">
    <property type="protein sequence ID" value="MAA12709.1"/>
    <property type="molecule type" value="Transcribed_RNA"/>
</dbReference>
<organism evidence="1">
    <name type="scientific">Rhipicephalus zambeziensis</name>
    <dbReference type="NCBI Taxonomy" id="60191"/>
    <lineage>
        <taxon>Eukaryota</taxon>
        <taxon>Metazoa</taxon>
        <taxon>Ecdysozoa</taxon>
        <taxon>Arthropoda</taxon>
        <taxon>Chelicerata</taxon>
        <taxon>Arachnida</taxon>
        <taxon>Acari</taxon>
        <taxon>Parasitiformes</taxon>
        <taxon>Ixodida</taxon>
        <taxon>Ixodoidea</taxon>
        <taxon>Ixodidae</taxon>
        <taxon>Rhipicephalinae</taxon>
        <taxon>Rhipicephalus</taxon>
        <taxon>Rhipicephalus</taxon>
    </lineage>
</organism>
<reference evidence="1" key="1">
    <citation type="journal article" date="2017" name="Parasit. Vectors">
        <title>Sialotranscriptomics of Rhipicephalus zambeziensis reveals intricate expression profiles of secretory proteins and suggests tight temporal transcriptional regulation during blood-feeding.</title>
        <authorList>
            <person name="de Castro M.H."/>
            <person name="de Klerk D."/>
            <person name="Pienaar R."/>
            <person name="Rees D.J.G."/>
            <person name="Mans B.J."/>
        </authorList>
    </citation>
    <scope>NUCLEOTIDE SEQUENCE</scope>
    <source>
        <tissue evidence="1">Salivary glands</tissue>
    </source>
</reference>
<protein>
    <submittedName>
        <fullName evidence="1">Uncharacterized protein</fullName>
    </submittedName>
</protein>
<proteinExistence type="predicted"/>
<dbReference type="AlphaFoldDB" id="A0A224YAQ6"/>